<accession>A0A644VSJ0</accession>
<evidence type="ECO:0000313" key="2">
    <source>
        <dbReference type="EMBL" id="MPL93373.1"/>
    </source>
</evidence>
<organism evidence="2">
    <name type="scientific">bioreactor metagenome</name>
    <dbReference type="NCBI Taxonomy" id="1076179"/>
    <lineage>
        <taxon>unclassified sequences</taxon>
        <taxon>metagenomes</taxon>
        <taxon>ecological metagenomes</taxon>
    </lineage>
</organism>
<proteinExistence type="predicted"/>
<protein>
    <submittedName>
        <fullName evidence="2">Uncharacterized protein</fullName>
    </submittedName>
</protein>
<dbReference type="AlphaFoldDB" id="A0A644VSJ0"/>
<feature type="region of interest" description="Disordered" evidence="1">
    <location>
        <begin position="301"/>
        <end position="324"/>
    </location>
</feature>
<gene>
    <name evidence="2" type="ORF">SDC9_39499</name>
</gene>
<comment type="caution">
    <text evidence="2">The sequence shown here is derived from an EMBL/GenBank/DDBJ whole genome shotgun (WGS) entry which is preliminary data.</text>
</comment>
<dbReference type="EMBL" id="VSSQ01000390">
    <property type="protein sequence ID" value="MPL93373.1"/>
    <property type="molecule type" value="Genomic_DNA"/>
</dbReference>
<sequence length="324" mass="38632">MKKRILIFFIGILLSVNIFSQNSETFSQFELQMKELIDLVIDSPNDNERFNANEKLLTTMEEVMGLEKSFNYPFSSLKRISNLKSPDNKFRIFTWAIVSHDGKYENFGLIQVKNETTSEYETYILKDKSEEIFNPEMTKTDNQTWFGAVYYELLTMDYEGRKVYTLIGYDGNDIYTKRKIIDFISFKPRSSKPIFGANNFYKDRDRTRYIFEYNPDAKFFLLWDNQYYEDKNLARKKRTFFKPKPRTIEPNIVKDYMIVYDVLEPMYEGLEGKTQFYISSGYVNGFKFERGKWRLIENVQPRNDKPEPNIKPAEKKTIPLYTPK</sequence>
<name>A0A644VSJ0_9ZZZZ</name>
<reference evidence="2" key="1">
    <citation type="submission" date="2019-08" db="EMBL/GenBank/DDBJ databases">
        <authorList>
            <person name="Kucharzyk K."/>
            <person name="Murdoch R.W."/>
            <person name="Higgins S."/>
            <person name="Loffler F."/>
        </authorList>
    </citation>
    <scope>NUCLEOTIDE SEQUENCE</scope>
</reference>
<feature type="compositionally biased region" description="Basic and acidic residues" evidence="1">
    <location>
        <begin position="302"/>
        <end position="317"/>
    </location>
</feature>
<evidence type="ECO:0000256" key="1">
    <source>
        <dbReference type="SAM" id="MobiDB-lite"/>
    </source>
</evidence>